<sequence length="198" mass="21271">MAPNRETPVGSYPEATDNTRGNPPILSVETLQRTVSDVTSELSKEAIREADGEARLPLPIHELEDARCECCGMSEECTPEYVSHVRDKFSGKLVCGLCAEAVRVEMERGGGKSWEEALAAHIDACLRFNRIGRAYPVLYQAEAMREILKRSSSGGGGPRAKSISPRDGGGLKKAAIARSSSCMPAITRGANYDGTAVN</sequence>
<reference evidence="3" key="1">
    <citation type="submission" date="2025-08" db="UniProtKB">
        <authorList>
            <consortium name="RefSeq"/>
        </authorList>
    </citation>
    <scope>IDENTIFICATION</scope>
    <source>
        <tissue evidence="3">Leaf</tissue>
    </source>
</reference>
<dbReference type="Proteomes" id="UP000827889">
    <property type="component" value="Chromosome 4"/>
</dbReference>
<dbReference type="KEGG" id="rarg:115741039"/>
<accession>A0A8B8P7J7</accession>
<dbReference type="RefSeq" id="XP_030530604.1">
    <property type="nucleotide sequence ID" value="XM_030674744.2"/>
</dbReference>
<organism evidence="2 3">
    <name type="scientific">Rhodamnia argentea</name>
    <dbReference type="NCBI Taxonomy" id="178133"/>
    <lineage>
        <taxon>Eukaryota</taxon>
        <taxon>Viridiplantae</taxon>
        <taxon>Streptophyta</taxon>
        <taxon>Embryophyta</taxon>
        <taxon>Tracheophyta</taxon>
        <taxon>Spermatophyta</taxon>
        <taxon>Magnoliopsida</taxon>
        <taxon>eudicotyledons</taxon>
        <taxon>Gunneridae</taxon>
        <taxon>Pentapetalae</taxon>
        <taxon>rosids</taxon>
        <taxon>malvids</taxon>
        <taxon>Myrtales</taxon>
        <taxon>Myrtaceae</taxon>
        <taxon>Myrtoideae</taxon>
        <taxon>Myrteae</taxon>
        <taxon>Australasian group</taxon>
        <taxon>Rhodamnia</taxon>
    </lineage>
</organism>
<dbReference type="OrthoDB" id="673856at2759"/>
<feature type="region of interest" description="Disordered" evidence="1">
    <location>
        <begin position="150"/>
        <end position="171"/>
    </location>
</feature>
<dbReference type="InterPro" id="IPR012876">
    <property type="entry name" value="DUF1677_pln"/>
</dbReference>
<evidence type="ECO:0000313" key="2">
    <source>
        <dbReference type="Proteomes" id="UP000827889"/>
    </source>
</evidence>
<dbReference type="GeneID" id="115741039"/>
<dbReference type="Pfam" id="PF07911">
    <property type="entry name" value="DUF1677"/>
    <property type="match status" value="1"/>
</dbReference>
<dbReference type="AlphaFoldDB" id="A0A8B8P7J7"/>
<dbReference type="PANTHER" id="PTHR33108:SF79">
    <property type="entry name" value="CASP-LIKE PROTEIN (DUF1677)"/>
    <property type="match status" value="1"/>
</dbReference>
<proteinExistence type="predicted"/>
<feature type="region of interest" description="Disordered" evidence="1">
    <location>
        <begin position="1"/>
        <end position="25"/>
    </location>
</feature>
<gene>
    <name evidence="3" type="primary">LOC115741039</name>
</gene>
<keyword evidence="2" id="KW-1185">Reference proteome</keyword>
<evidence type="ECO:0000256" key="1">
    <source>
        <dbReference type="SAM" id="MobiDB-lite"/>
    </source>
</evidence>
<dbReference type="PANTHER" id="PTHR33108">
    <property type="entry name" value="OS01G0745000 PROTEIN"/>
    <property type="match status" value="1"/>
</dbReference>
<protein>
    <submittedName>
        <fullName evidence="3">Uncharacterized protein LOC115741039</fullName>
    </submittedName>
</protein>
<evidence type="ECO:0000313" key="3">
    <source>
        <dbReference type="RefSeq" id="XP_030530604.1"/>
    </source>
</evidence>
<name>A0A8B8P7J7_9MYRT</name>